<proteinExistence type="predicted"/>
<name>A4RV20_OSTLU</name>
<dbReference type="Gramene" id="ABO95059">
    <property type="protein sequence ID" value="ABO95059"/>
    <property type="gene ID" value="OSTLU_30819"/>
</dbReference>
<evidence type="ECO:0000313" key="2">
    <source>
        <dbReference type="Proteomes" id="UP000001568"/>
    </source>
</evidence>
<protein>
    <submittedName>
        <fullName evidence="1">Uncharacterized protein</fullName>
    </submittedName>
</protein>
<sequence>MPSSTSRALVAASGIVLAIVASDIYGAYASTATETAPSETFRAMSRGAGKVVVGFCTS</sequence>
<dbReference type="AlphaFoldDB" id="A4RV20"/>
<keyword evidence="2" id="KW-1185">Reference proteome</keyword>
<dbReference type="EMBL" id="CP000583">
    <property type="protein sequence ID" value="ABO95059.1"/>
    <property type="molecule type" value="Genomic_DNA"/>
</dbReference>
<dbReference type="HOGENOM" id="CLU_2982469_0_0_1"/>
<dbReference type="GeneID" id="5000694"/>
<accession>A4RV20</accession>
<reference evidence="1 2" key="1">
    <citation type="journal article" date="2007" name="Proc. Natl. Acad. Sci. U.S.A.">
        <title>The tiny eukaryote Ostreococcus provides genomic insights into the paradox of plankton speciation.</title>
        <authorList>
            <person name="Palenik B."/>
            <person name="Grimwood J."/>
            <person name="Aerts A."/>
            <person name="Rouze P."/>
            <person name="Salamov A."/>
            <person name="Putnam N."/>
            <person name="Dupont C."/>
            <person name="Jorgensen R."/>
            <person name="Derelle E."/>
            <person name="Rombauts S."/>
            <person name="Zhou K."/>
            <person name="Otillar R."/>
            <person name="Merchant S.S."/>
            <person name="Podell S."/>
            <person name="Gaasterland T."/>
            <person name="Napoli C."/>
            <person name="Gendler K."/>
            <person name="Manuell A."/>
            <person name="Tai V."/>
            <person name="Vallon O."/>
            <person name="Piganeau G."/>
            <person name="Jancek S."/>
            <person name="Heijde M."/>
            <person name="Jabbari K."/>
            <person name="Bowler C."/>
            <person name="Lohr M."/>
            <person name="Robbens S."/>
            <person name="Werner G."/>
            <person name="Dubchak I."/>
            <person name="Pazour G.J."/>
            <person name="Ren Q."/>
            <person name="Paulsen I."/>
            <person name="Delwiche C."/>
            <person name="Schmutz J."/>
            <person name="Rokhsar D."/>
            <person name="Van de Peer Y."/>
            <person name="Moreau H."/>
            <person name="Grigoriev I.V."/>
        </authorList>
    </citation>
    <scope>NUCLEOTIDE SEQUENCE [LARGE SCALE GENOMIC DNA]</scope>
    <source>
        <strain evidence="1 2">CCE9901</strain>
    </source>
</reference>
<gene>
    <name evidence="1" type="ORF">OSTLU_30819</name>
</gene>
<dbReference type="RefSeq" id="XP_001416766.1">
    <property type="nucleotide sequence ID" value="XM_001416729.1"/>
</dbReference>
<dbReference type="KEGG" id="olu:OSTLU_30819"/>
<evidence type="ECO:0000313" key="1">
    <source>
        <dbReference type="EMBL" id="ABO95059.1"/>
    </source>
</evidence>
<dbReference type="Proteomes" id="UP000001568">
    <property type="component" value="Chromosome 3"/>
</dbReference>
<organism evidence="1 2">
    <name type="scientific">Ostreococcus lucimarinus (strain CCE9901)</name>
    <dbReference type="NCBI Taxonomy" id="436017"/>
    <lineage>
        <taxon>Eukaryota</taxon>
        <taxon>Viridiplantae</taxon>
        <taxon>Chlorophyta</taxon>
        <taxon>Mamiellophyceae</taxon>
        <taxon>Mamiellales</taxon>
        <taxon>Bathycoccaceae</taxon>
        <taxon>Ostreococcus</taxon>
    </lineage>
</organism>